<organism evidence="1 2">
    <name type="scientific">Cannabis sativa</name>
    <name type="common">Hemp</name>
    <name type="synonym">Marijuana</name>
    <dbReference type="NCBI Taxonomy" id="3483"/>
    <lineage>
        <taxon>Eukaryota</taxon>
        <taxon>Viridiplantae</taxon>
        <taxon>Streptophyta</taxon>
        <taxon>Embryophyta</taxon>
        <taxon>Tracheophyta</taxon>
        <taxon>Spermatophyta</taxon>
        <taxon>Magnoliopsida</taxon>
        <taxon>eudicotyledons</taxon>
        <taxon>Gunneridae</taxon>
        <taxon>Pentapetalae</taxon>
        <taxon>rosids</taxon>
        <taxon>fabids</taxon>
        <taxon>Rosales</taxon>
        <taxon>Cannabaceae</taxon>
        <taxon>Cannabis</taxon>
    </lineage>
</organism>
<evidence type="ECO:0000313" key="1">
    <source>
        <dbReference type="EMBL" id="KAF4389308.1"/>
    </source>
</evidence>
<comment type="caution">
    <text evidence="1">The sequence shown here is derived from an EMBL/GenBank/DDBJ whole genome shotgun (WGS) entry which is preliminary data.</text>
</comment>
<dbReference type="EMBL" id="JAATIQ010000068">
    <property type="protein sequence ID" value="KAF4389308.1"/>
    <property type="molecule type" value="Genomic_DNA"/>
</dbReference>
<gene>
    <name evidence="1" type="ORF">G4B88_003121</name>
</gene>
<dbReference type="Proteomes" id="UP000583929">
    <property type="component" value="Unassembled WGS sequence"/>
</dbReference>
<accession>A0A7J6H383</accession>
<dbReference type="AlphaFoldDB" id="A0A7J6H383"/>
<sequence>MTRSSVLLSKACNDAKPAPIAIETKKLSHTWVMNRATKLTTPRTATTIPSSTVTPATATKTIKKMTRENGWKIRLRKRTAKTAMAFWASLVVASETLEGKLSAVGSKNSPHGRRVAIADWPASLNWDVSPVVSPDIGESLGRSKGKMYQSPVDGHQFCFQNTTHNILRLVHNSDIINKTILDQTNPNIFIQNRGINSQPQIPNFSILKLMKSNITLNH</sequence>
<name>A0A7J6H383_CANSA</name>
<keyword evidence="2" id="KW-1185">Reference proteome</keyword>
<proteinExistence type="predicted"/>
<reference evidence="1 2" key="1">
    <citation type="journal article" date="2020" name="bioRxiv">
        <title>Sequence and annotation of 42 cannabis genomes reveals extensive copy number variation in cannabinoid synthesis and pathogen resistance genes.</title>
        <authorList>
            <person name="Mckernan K.J."/>
            <person name="Helbert Y."/>
            <person name="Kane L.T."/>
            <person name="Ebling H."/>
            <person name="Zhang L."/>
            <person name="Liu B."/>
            <person name="Eaton Z."/>
            <person name="Mclaughlin S."/>
            <person name="Kingan S."/>
            <person name="Baybayan P."/>
            <person name="Concepcion G."/>
            <person name="Jordan M."/>
            <person name="Riva A."/>
            <person name="Barbazuk W."/>
            <person name="Harkins T."/>
        </authorList>
    </citation>
    <scope>NUCLEOTIDE SEQUENCE [LARGE SCALE GENOMIC DNA]</scope>
    <source>
        <strain evidence="2">cv. Jamaican Lion 4</strain>
        <tissue evidence="1">Leaf</tissue>
    </source>
</reference>
<protein>
    <submittedName>
        <fullName evidence="1">Uncharacterized protein</fullName>
    </submittedName>
</protein>
<evidence type="ECO:0000313" key="2">
    <source>
        <dbReference type="Proteomes" id="UP000583929"/>
    </source>
</evidence>